<name>A0A4R5LN35_9GAMM</name>
<keyword evidence="2" id="KW-1185">Reference proteome</keyword>
<dbReference type="Gene3D" id="3.40.50.300">
    <property type="entry name" value="P-loop containing nucleotide triphosphate hydrolases"/>
    <property type="match status" value="1"/>
</dbReference>
<evidence type="ECO:0000313" key="2">
    <source>
        <dbReference type="Proteomes" id="UP000295554"/>
    </source>
</evidence>
<proteinExistence type="predicted"/>
<evidence type="ECO:0008006" key="3">
    <source>
        <dbReference type="Google" id="ProtNLM"/>
    </source>
</evidence>
<organism evidence="1 2">
    <name type="scientific">Seongchinamella unica</name>
    <dbReference type="NCBI Taxonomy" id="2547392"/>
    <lineage>
        <taxon>Bacteria</taxon>
        <taxon>Pseudomonadati</taxon>
        <taxon>Pseudomonadota</taxon>
        <taxon>Gammaproteobacteria</taxon>
        <taxon>Cellvibrionales</taxon>
        <taxon>Halieaceae</taxon>
        <taxon>Seongchinamella</taxon>
    </lineage>
</organism>
<dbReference type="Proteomes" id="UP000295554">
    <property type="component" value="Unassembled WGS sequence"/>
</dbReference>
<evidence type="ECO:0000313" key="1">
    <source>
        <dbReference type="EMBL" id="TDG11589.1"/>
    </source>
</evidence>
<accession>A0A4R5LN35</accession>
<sequence length="279" mass="30874">MTPGKQKRYLEPYQQIMAGQLAEGSQTASRIPDPIGVGAVGGSGTRVVAQLLATAGVAMASPINRAGDALEWPPYRAIFAAPTLQQRPAELVLDNTHRAFEQLLAARRSALGLSGRAGWKVPETFFRLEWLNSYFPQLQYVHLIRHGLDMAYSDNQRQAKNWAETLGLDVRHDDQGRLSAGTMLEYWLTANEVAGETVARILPGRGYVLRFERLCSQPREEIAALLAFLRLPCPEPLLAELAALVQPPASIGRYRSRPWQEDISAGQRARLEKLGYSAN</sequence>
<dbReference type="AlphaFoldDB" id="A0A4R5LN35"/>
<dbReference type="RefSeq" id="WP_133215300.1">
    <property type="nucleotide sequence ID" value="NZ_SMSE01000005.1"/>
</dbReference>
<gene>
    <name evidence="1" type="ORF">E2F43_17905</name>
</gene>
<dbReference type="OrthoDB" id="547265at2"/>
<dbReference type="Pfam" id="PF13469">
    <property type="entry name" value="Sulfotransfer_3"/>
    <property type="match status" value="1"/>
</dbReference>
<reference evidence="1 2" key="1">
    <citation type="submission" date="2019-03" db="EMBL/GenBank/DDBJ databases">
        <title>Seongchinamella monodicae gen. nov., sp. nov., a novel member of the Gammaproteobacteria isolated from a tidal mudflat of beach.</title>
        <authorList>
            <person name="Yang H.G."/>
            <person name="Kang J.W."/>
            <person name="Lee S.D."/>
        </authorList>
    </citation>
    <scope>NUCLEOTIDE SEQUENCE [LARGE SCALE GENOMIC DNA]</scope>
    <source>
        <strain evidence="1 2">GH4-78</strain>
    </source>
</reference>
<dbReference type="SUPFAM" id="SSF52540">
    <property type="entry name" value="P-loop containing nucleoside triphosphate hydrolases"/>
    <property type="match status" value="1"/>
</dbReference>
<dbReference type="InterPro" id="IPR027417">
    <property type="entry name" value="P-loop_NTPase"/>
</dbReference>
<protein>
    <recommendedName>
        <fullName evidence="3">Sulfotransferase family protein</fullName>
    </recommendedName>
</protein>
<dbReference type="EMBL" id="SMSE01000005">
    <property type="protein sequence ID" value="TDG11589.1"/>
    <property type="molecule type" value="Genomic_DNA"/>
</dbReference>
<comment type="caution">
    <text evidence="1">The sequence shown here is derived from an EMBL/GenBank/DDBJ whole genome shotgun (WGS) entry which is preliminary data.</text>
</comment>